<evidence type="ECO:0000313" key="3">
    <source>
        <dbReference type="Proteomes" id="UP000441032"/>
    </source>
</evidence>
<accession>A0A7X2HPT9</accession>
<reference evidence="2 3" key="1">
    <citation type="submission" date="2019-11" db="EMBL/GenBank/DDBJ databases">
        <title>Phenotypic characterization of an OXA-22 and OXA-60 co-producing Ralstonia pickettii clinical strain.</title>
        <authorList>
            <person name="He F."/>
        </authorList>
    </citation>
    <scope>NUCLEOTIDE SEQUENCE [LARGE SCALE GENOMIC DNA]</scope>
    <source>
        <strain evidence="2 3">PSLESD1</strain>
    </source>
</reference>
<proteinExistence type="predicted"/>
<keyword evidence="1" id="KW-0732">Signal</keyword>
<name>A0A7X2HPT9_RALPI</name>
<organism evidence="2 3">
    <name type="scientific">Ralstonia pickettii</name>
    <name type="common">Burkholderia pickettii</name>
    <dbReference type="NCBI Taxonomy" id="329"/>
    <lineage>
        <taxon>Bacteria</taxon>
        <taxon>Pseudomonadati</taxon>
        <taxon>Pseudomonadota</taxon>
        <taxon>Betaproteobacteria</taxon>
        <taxon>Burkholderiales</taxon>
        <taxon>Burkholderiaceae</taxon>
        <taxon>Ralstonia</taxon>
    </lineage>
</organism>
<dbReference type="EMBL" id="WJYN01000006">
    <property type="protein sequence ID" value="MRT00437.1"/>
    <property type="molecule type" value="Genomic_DNA"/>
</dbReference>
<evidence type="ECO:0008006" key="4">
    <source>
        <dbReference type="Google" id="ProtNLM"/>
    </source>
</evidence>
<comment type="caution">
    <text evidence="2">The sequence shown here is derived from an EMBL/GenBank/DDBJ whole genome shotgun (WGS) entry which is preliminary data.</text>
</comment>
<dbReference type="AlphaFoldDB" id="A0A7X2HPT9"/>
<gene>
    <name evidence="2" type="ORF">GJQ57_17480</name>
</gene>
<protein>
    <recommendedName>
        <fullName evidence="4">Lipoprotein</fullName>
    </recommendedName>
</protein>
<dbReference type="Proteomes" id="UP000441032">
    <property type="component" value="Unassembled WGS sequence"/>
</dbReference>
<sequence length="239" mass="25916">MTRGMWMRRTLMIAGLLASACAMAADPAVQPGEYVYILGGSASGMMTVKRSSFNITTIGGNCHTCAIEGTFRGRVGIDKDGGTCHIAVSGNKDVLKLDSSATAEACRGFCGMRAMFDGDYRRAPAACTDRQRQARIGQAHKQYAAKDYDAARTTLRSLLSECDPFMDWIERDKARSDLAVTEYHRGDSAQCLAVLSETTAVKAQKDASLFLPPCEADNYASTSKAILYNERLCKSPAKH</sequence>
<feature type="chain" id="PRO_5031147721" description="Lipoprotein" evidence="1">
    <location>
        <begin position="25"/>
        <end position="239"/>
    </location>
</feature>
<evidence type="ECO:0000256" key="1">
    <source>
        <dbReference type="SAM" id="SignalP"/>
    </source>
</evidence>
<evidence type="ECO:0000313" key="2">
    <source>
        <dbReference type="EMBL" id="MRT00437.1"/>
    </source>
</evidence>
<feature type="signal peptide" evidence="1">
    <location>
        <begin position="1"/>
        <end position="24"/>
    </location>
</feature>
<dbReference type="PROSITE" id="PS51257">
    <property type="entry name" value="PROKAR_LIPOPROTEIN"/>
    <property type="match status" value="1"/>
</dbReference>